<reference evidence="2" key="1">
    <citation type="submission" date="2022-11" db="UniProtKB">
        <authorList>
            <consortium name="WormBaseParasite"/>
        </authorList>
    </citation>
    <scope>IDENTIFICATION</scope>
</reference>
<protein>
    <submittedName>
        <fullName evidence="2">Uncharacterized protein</fullName>
    </submittedName>
</protein>
<name>A0A915JU65_ROMCU</name>
<dbReference type="Proteomes" id="UP000887565">
    <property type="component" value="Unplaced"/>
</dbReference>
<dbReference type="WBParaSite" id="nRc.2.0.1.t29806-RA">
    <property type="protein sequence ID" value="nRc.2.0.1.t29806-RA"/>
    <property type="gene ID" value="nRc.2.0.1.g29806"/>
</dbReference>
<dbReference type="AlphaFoldDB" id="A0A915JU65"/>
<keyword evidence="1" id="KW-1185">Reference proteome</keyword>
<organism evidence="1 2">
    <name type="scientific">Romanomermis culicivorax</name>
    <name type="common">Nematode worm</name>
    <dbReference type="NCBI Taxonomy" id="13658"/>
    <lineage>
        <taxon>Eukaryota</taxon>
        <taxon>Metazoa</taxon>
        <taxon>Ecdysozoa</taxon>
        <taxon>Nematoda</taxon>
        <taxon>Enoplea</taxon>
        <taxon>Dorylaimia</taxon>
        <taxon>Mermithida</taxon>
        <taxon>Mermithoidea</taxon>
        <taxon>Mermithidae</taxon>
        <taxon>Romanomermis</taxon>
    </lineage>
</organism>
<evidence type="ECO:0000313" key="1">
    <source>
        <dbReference type="Proteomes" id="UP000887565"/>
    </source>
</evidence>
<accession>A0A915JU65</accession>
<proteinExistence type="predicted"/>
<sequence>MGNLGGLGDTLVFNPMGDRVTRRYVGNSTALAGTLQFQWTEVFYAWKIVNLAVYMGALK</sequence>
<evidence type="ECO:0000313" key="2">
    <source>
        <dbReference type="WBParaSite" id="nRc.2.0.1.t29806-RA"/>
    </source>
</evidence>